<name>A0A814ZCD9_ADIRI</name>
<gene>
    <name evidence="1" type="ORF">EDS130_LOCUS27402</name>
</gene>
<proteinExistence type="predicted"/>
<evidence type="ECO:0000313" key="1">
    <source>
        <dbReference type="EMBL" id="CAF1239859.1"/>
    </source>
</evidence>
<comment type="caution">
    <text evidence="1">The sequence shown here is derived from an EMBL/GenBank/DDBJ whole genome shotgun (WGS) entry which is preliminary data.</text>
</comment>
<accession>A0A814ZCD9</accession>
<dbReference type="Proteomes" id="UP000663852">
    <property type="component" value="Unassembled WGS sequence"/>
</dbReference>
<protein>
    <submittedName>
        <fullName evidence="1">Uncharacterized protein</fullName>
    </submittedName>
</protein>
<dbReference type="EMBL" id="CAJNOJ010000172">
    <property type="protein sequence ID" value="CAF1239859.1"/>
    <property type="molecule type" value="Genomic_DNA"/>
</dbReference>
<sequence>MSSAVQINNTHQLESTIDDNQFVQIVIEFPGKYLDNGKSITIGKSNSNDEKTILGNYKDLYNDSLETKDVHIEIPIEFLQRGMTISIEKENIFIKKTLDYHKEQSHNLSNNQFTKRDHLQTQNLMEITIEIAPEMFHNGQTITIRKENLETIIANFPYRRQSKVDINN</sequence>
<evidence type="ECO:0000313" key="2">
    <source>
        <dbReference type="Proteomes" id="UP000663852"/>
    </source>
</evidence>
<dbReference type="AlphaFoldDB" id="A0A814ZCD9"/>
<reference evidence="1" key="1">
    <citation type="submission" date="2021-02" db="EMBL/GenBank/DDBJ databases">
        <authorList>
            <person name="Nowell W R."/>
        </authorList>
    </citation>
    <scope>NUCLEOTIDE SEQUENCE</scope>
</reference>
<organism evidence="1 2">
    <name type="scientific">Adineta ricciae</name>
    <name type="common">Rotifer</name>
    <dbReference type="NCBI Taxonomy" id="249248"/>
    <lineage>
        <taxon>Eukaryota</taxon>
        <taxon>Metazoa</taxon>
        <taxon>Spiralia</taxon>
        <taxon>Gnathifera</taxon>
        <taxon>Rotifera</taxon>
        <taxon>Eurotatoria</taxon>
        <taxon>Bdelloidea</taxon>
        <taxon>Adinetida</taxon>
        <taxon>Adinetidae</taxon>
        <taxon>Adineta</taxon>
    </lineage>
</organism>